<dbReference type="PANTHER" id="PTHR43792:SF1">
    <property type="entry name" value="N-ACETYLTRANSFERASE DOMAIN-CONTAINING PROTEIN"/>
    <property type="match status" value="1"/>
</dbReference>
<dbReference type="InterPro" id="IPR016181">
    <property type="entry name" value="Acyl_CoA_acyltransferase"/>
</dbReference>
<dbReference type="AlphaFoldDB" id="A0A3N2DDU6"/>
<gene>
    <name evidence="2" type="ORF">EDC56_3634</name>
</gene>
<organism evidence="2 3">
    <name type="scientific">Sinobacterium caligoides</name>
    <dbReference type="NCBI Taxonomy" id="933926"/>
    <lineage>
        <taxon>Bacteria</taxon>
        <taxon>Pseudomonadati</taxon>
        <taxon>Pseudomonadota</taxon>
        <taxon>Gammaproteobacteria</taxon>
        <taxon>Cellvibrionales</taxon>
        <taxon>Spongiibacteraceae</taxon>
        <taxon>Sinobacterium</taxon>
    </lineage>
</organism>
<proteinExistence type="predicted"/>
<dbReference type="InterPro" id="IPR000182">
    <property type="entry name" value="GNAT_dom"/>
</dbReference>
<protein>
    <submittedName>
        <fullName evidence="2">RimJ/RimL family protein N-acetyltransferase</fullName>
    </submittedName>
</protein>
<dbReference type="Pfam" id="PF13302">
    <property type="entry name" value="Acetyltransf_3"/>
    <property type="match status" value="1"/>
</dbReference>
<dbReference type="Gene3D" id="3.40.630.30">
    <property type="match status" value="1"/>
</dbReference>
<dbReference type="GO" id="GO:0016747">
    <property type="term" value="F:acyltransferase activity, transferring groups other than amino-acyl groups"/>
    <property type="evidence" value="ECO:0007669"/>
    <property type="project" value="InterPro"/>
</dbReference>
<reference evidence="2 3" key="1">
    <citation type="submission" date="2018-11" db="EMBL/GenBank/DDBJ databases">
        <title>Genomic Encyclopedia of Type Strains, Phase IV (KMG-IV): sequencing the most valuable type-strain genomes for metagenomic binning, comparative biology and taxonomic classification.</title>
        <authorList>
            <person name="Goeker M."/>
        </authorList>
    </citation>
    <scope>NUCLEOTIDE SEQUENCE [LARGE SCALE GENOMIC DNA]</scope>
    <source>
        <strain evidence="2 3">DSM 100316</strain>
    </source>
</reference>
<comment type="caution">
    <text evidence="2">The sequence shown here is derived from an EMBL/GenBank/DDBJ whole genome shotgun (WGS) entry which is preliminary data.</text>
</comment>
<evidence type="ECO:0000313" key="3">
    <source>
        <dbReference type="Proteomes" id="UP000275394"/>
    </source>
</evidence>
<evidence type="ECO:0000313" key="2">
    <source>
        <dbReference type="EMBL" id="ROR97965.1"/>
    </source>
</evidence>
<accession>A0A3N2DDU6</accession>
<dbReference type="Proteomes" id="UP000275394">
    <property type="component" value="Unassembled WGS sequence"/>
</dbReference>
<feature type="domain" description="N-acetyltransferase" evidence="1">
    <location>
        <begin position="7"/>
        <end position="145"/>
    </location>
</feature>
<name>A0A3N2DDU6_9GAMM</name>
<keyword evidence="3" id="KW-1185">Reference proteome</keyword>
<dbReference type="PANTHER" id="PTHR43792">
    <property type="entry name" value="GNAT FAMILY, PUTATIVE (AFU_ORTHOLOGUE AFUA_3G00765)-RELATED-RELATED"/>
    <property type="match status" value="1"/>
</dbReference>
<evidence type="ECO:0000259" key="1">
    <source>
        <dbReference type="Pfam" id="PF13302"/>
    </source>
</evidence>
<dbReference type="EMBL" id="RKHR01000008">
    <property type="protein sequence ID" value="ROR97965.1"/>
    <property type="molecule type" value="Genomic_DNA"/>
</dbReference>
<sequence length="177" mass="19101">MPQQTDRVSLRYATADDAAVLFHYTGDVTASKFLARKPHSSPGQTAKMLARLSTEESLADHGLCVWVIQENSSGSVLGMITVVESATSVALHFGLLSSATGQGFASEALRLAADSYAAEADNKSIISFTDQENLAAQHSLTSADFHYTGSQAAFYVAPQLSNAKRDVFCYAYKHDEW</sequence>
<dbReference type="RefSeq" id="WP_123713960.1">
    <property type="nucleotide sequence ID" value="NZ_RKHR01000008.1"/>
</dbReference>
<dbReference type="InterPro" id="IPR051531">
    <property type="entry name" value="N-acetyltransferase"/>
</dbReference>
<keyword evidence="2" id="KW-0808">Transferase</keyword>
<dbReference type="SUPFAM" id="SSF55729">
    <property type="entry name" value="Acyl-CoA N-acyltransferases (Nat)"/>
    <property type="match status" value="1"/>
</dbReference>
<dbReference type="OrthoDB" id="9801656at2"/>